<keyword evidence="2" id="KW-1185">Reference proteome</keyword>
<name>A0A0C3PFR1_PISTI</name>
<gene>
    <name evidence="1" type="ORF">M404DRAFT_138035</name>
</gene>
<dbReference type="HOGENOM" id="CLU_155374_0_1_1"/>
<proteinExistence type="predicted"/>
<evidence type="ECO:0000313" key="2">
    <source>
        <dbReference type="Proteomes" id="UP000054217"/>
    </source>
</evidence>
<evidence type="ECO:0000313" key="1">
    <source>
        <dbReference type="EMBL" id="KIO06759.1"/>
    </source>
</evidence>
<dbReference type="Proteomes" id="UP000054217">
    <property type="component" value="Unassembled WGS sequence"/>
</dbReference>
<dbReference type="AlphaFoldDB" id="A0A0C3PFR1"/>
<organism evidence="1 2">
    <name type="scientific">Pisolithus tinctorius Marx 270</name>
    <dbReference type="NCBI Taxonomy" id="870435"/>
    <lineage>
        <taxon>Eukaryota</taxon>
        <taxon>Fungi</taxon>
        <taxon>Dikarya</taxon>
        <taxon>Basidiomycota</taxon>
        <taxon>Agaricomycotina</taxon>
        <taxon>Agaricomycetes</taxon>
        <taxon>Agaricomycetidae</taxon>
        <taxon>Boletales</taxon>
        <taxon>Sclerodermatineae</taxon>
        <taxon>Pisolithaceae</taxon>
        <taxon>Pisolithus</taxon>
    </lineage>
</organism>
<reference evidence="1 2" key="1">
    <citation type="submission" date="2014-04" db="EMBL/GenBank/DDBJ databases">
        <authorList>
            <consortium name="DOE Joint Genome Institute"/>
            <person name="Kuo A."/>
            <person name="Kohler A."/>
            <person name="Costa M.D."/>
            <person name="Nagy L.G."/>
            <person name="Floudas D."/>
            <person name="Copeland A."/>
            <person name="Barry K.W."/>
            <person name="Cichocki N."/>
            <person name="Veneault-Fourrey C."/>
            <person name="LaButti K."/>
            <person name="Lindquist E.A."/>
            <person name="Lipzen A."/>
            <person name="Lundell T."/>
            <person name="Morin E."/>
            <person name="Murat C."/>
            <person name="Sun H."/>
            <person name="Tunlid A."/>
            <person name="Henrissat B."/>
            <person name="Grigoriev I.V."/>
            <person name="Hibbett D.S."/>
            <person name="Martin F."/>
            <person name="Nordberg H.P."/>
            <person name="Cantor M.N."/>
            <person name="Hua S.X."/>
        </authorList>
    </citation>
    <scope>NUCLEOTIDE SEQUENCE [LARGE SCALE GENOMIC DNA]</scope>
    <source>
        <strain evidence="1 2">Marx 270</strain>
    </source>
</reference>
<accession>A0A0C3PFR1</accession>
<dbReference type="EMBL" id="KN831962">
    <property type="protein sequence ID" value="KIO06759.1"/>
    <property type="molecule type" value="Genomic_DNA"/>
</dbReference>
<dbReference type="OrthoDB" id="3244185at2759"/>
<feature type="non-terminal residue" evidence="1">
    <location>
        <position position="1"/>
    </location>
</feature>
<sequence>VAQVQVIFKLPDYFGNYLHPLVYIEWFTVLHHHGPASSLYVVTHSTCHHCPNVAIISANCIVHMCHLQVQCRKEINADWSVDNMLVRAAAFYVNSYLNLDMFVTLE</sequence>
<protein>
    <submittedName>
        <fullName evidence="1">Uncharacterized protein</fullName>
    </submittedName>
</protein>
<dbReference type="InParanoid" id="A0A0C3PFR1"/>
<reference evidence="2" key="2">
    <citation type="submission" date="2015-01" db="EMBL/GenBank/DDBJ databases">
        <title>Evolutionary Origins and Diversification of the Mycorrhizal Mutualists.</title>
        <authorList>
            <consortium name="DOE Joint Genome Institute"/>
            <consortium name="Mycorrhizal Genomics Consortium"/>
            <person name="Kohler A."/>
            <person name="Kuo A."/>
            <person name="Nagy L.G."/>
            <person name="Floudas D."/>
            <person name="Copeland A."/>
            <person name="Barry K.W."/>
            <person name="Cichocki N."/>
            <person name="Veneault-Fourrey C."/>
            <person name="LaButti K."/>
            <person name="Lindquist E.A."/>
            <person name="Lipzen A."/>
            <person name="Lundell T."/>
            <person name="Morin E."/>
            <person name="Murat C."/>
            <person name="Riley R."/>
            <person name="Ohm R."/>
            <person name="Sun H."/>
            <person name="Tunlid A."/>
            <person name="Henrissat B."/>
            <person name="Grigoriev I.V."/>
            <person name="Hibbett D.S."/>
            <person name="Martin F."/>
        </authorList>
    </citation>
    <scope>NUCLEOTIDE SEQUENCE [LARGE SCALE GENOMIC DNA]</scope>
    <source>
        <strain evidence="2">Marx 270</strain>
    </source>
</reference>